<sequence>MARPKKQTVDYFPHIANSGKTMFILESKFGNDGYAFWFKLLELLATTDGHVYDCRNSSHWQFLLAKTHQDDESAGKILDLLADLDAIDRELWNSQVVWCQHFVDNIADVYKNRKAKAPTRPTLNSFYDKKPEQSDVSTSKNEPEQELSAQPTNRKPQSKVKETKVNKTKVEEEHSDVNVHRFYQDNFGMANSHITQDIEMWCKDLSNEVVMLALKKAIEKNAPYSYAKAIMKSWANKDIKTVEAAEAESLSKSRQNNFSSQSTSRSESLPKWARDDYEPEKDEKVSPEEEAEYKAMIQRMREAKGANG</sequence>
<gene>
    <name evidence="4" type="ORF">APU01nite_09450</name>
    <name evidence="5" type="ORF">SAMN04488100_10547</name>
</gene>
<dbReference type="EMBL" id="BJUX01000008">
    <property type="protein sequence ID" value="GEK88906.1"/>
    <property type="molecule type" value="Genomic_DNA"/>
</dbReference>
<dbReference type="RefSeq" id="WP_177165437.1">
    <property type="nucleotide sequence ID" value="NZ_BJUX01000008.1"/>
</dbReference>
<evidence type="ECO:0000256" key="2">
    <source>
        <dbReference type="SAM" id="MobiDB-lite"/>
    </source>
</evidence>
<feature type="compositionally biased region" description="Basic and acidic residues" evidence="2">
    <location>
        <begin position="272"/>
        <end position="287"/>
    </location>
</feature>
<dbReference type="Gene3D" id="1.10.10.630">
    <property type="entry name" value="DnaD domain-like"/>
    <property type="match status" value="1"/>
</dbReference>
<feature type="region of interest" description="Disordered" evidence="2">
    <location>
        <begin position="247"/>
        <end position="308"/>
    </location>
</feature>
<dbReference type="InterPro" id="IPR053162">
    <property type="entry name" value="DnaD"/>
</dbReference>
<keyword evidence="7" id="KW-1185">Reference proteome</keyword>
<reference evidence="4 7" key="2">
    <citation type="submission" date="2019-07" db="EMBL/GenBank/DDBJ databases">
        <title>Whole genome shotgun sequence of Alkalibacterium putridalgicola NBRC 103243.</title>
        <authorList>
            <person name="Hosoyama A."/>
            <person name="Uohara A."/>
            <person name="Ohji S."/>
            <person name="Ichikawa N."/>
        </authorList>
    </citation>
    <scope>NUCLEOTIDE SEQUENCE [LARGE SCALE GENOMIC DNA]</scope>
    <source>
        <strain evidence="4 7">NBRC 103243</strain>
    </source>
</reference>
<evidence type="ECO:0000313" key="5">
    <source>
        <dbReference type="EMBL" id="SEL61413.1"/>
    </source>
</evidence>
<dbReference type="Proteomes" id="UP000198548">
    <property type="component" value="Unassembled WGS sequence"/>
</dbReference>
<dbReference type="InterPro" id="IPR034829">
    <property type="entry name" value="DnaD-like_sf"/>
</dbReference>
<feature type="domain" description="DnaB/C C-terminal" evidence="3">
    <location>
        <begin position="181"/>
        <end position="248"/>
    </location>
</feature>
<evidence type="ECO:0000259" key="3">
    <source>
        <dbReference type="Pfam" id="PF07261"/>
    </source>
</evidence>
<feature type="compositionally biased region" description="Polar residues" evidence="2">
    <location>
        <begin position="250"/>
        <end position="267"/>
    </location>
</feature>
<accession>A0A1H7RMJ4</accession>
<evidence type="ECO:0000313" key="4">
    <source>
        <dbReference type="EMBL" id="GEK88906.1"/>
    </source>
</evidence>
<dbReference type="InterPro" id="IPR006343">
    <property type="entry name" value="DnaB/C_C"/>
</dbReference>
<proteinExistence type="inferred from homology"/>
<evidence type="ECO:0000313" key="6">
    <source>
        <dbReference type="Proteomes" id="UP000198548"/>
    </source>
</evidence>
<name>A0A1H7RMJ4_9LACT</name>
<dbReference type="SUPFAM" id="SSF158499">
    <property type="entry name" value="DnaD domain-like"/>
    <property type="match status" value="1"/>
</dbReference>
<reference evidence="5 6" key="1">
    <citation type="submission" date="2016-10" db="EMBL/GenBank/DDBJ databases">
        <authorList>
            <person name="de Groot N.N."/>
        </authorList>
    </citation>
    <scope>NUCLEOTIDE SEQUENCE [LARGE SCALE GENOMIC DNA]</scope>
    <source>
        <strain evidence="5 6">DSM 19182</strain>
    </source>
</reference>
<dbReference type="EMBL" id="FOBL01000005">
    <property type="protein sequence ID" value="SEL61413.1"/>
    <property type="molecule type" value="Genomic_DNA"/>
</dbReference>
<dbReference type="NCBIfam" id="TIGR01446">
    <property type="entry name" value="DnaD_dom"/>
    <property type="match status" value="1"/>
</dbReference>
<dbReference type="PANTHER" id="PTHR37293">
    <property type="entry name" value="PHAGE REPLICATION PROTEIN-RELATED"/>
    <property type="match status" value="1"/>
</dbReference>
<feature type="compositionally biased region" description="Basic and acidic residues" evidence="2">
    <location>
        <begin position="299"/>
        <end position="308"/>
    </location>
</feature>
<comment type="similarity">
    <text evidence="1">Belongs to the DnaB/DnaD family.</text>
</comment>
<dbReference type="STRING" id="426703.SAMN04488100_10547"/>
<feature type="compositionally biased region" description="Basic and acidic residues" evidence="2">
    <location>
        <begin position="159"/>
        <end position="173"/>
    </location>
</feature>
<dbReference type="PANTHER" id="PTHR37293:SF5">
    <property type="entry name" value="DNA REPLICATION PROTEIN"/>
    <property type="match status" value="1"/>
</dbReference>
<dbReference type="Pfam" id="PF07261">
    <property type="entry name" value="DnaB_2"/>
    <property type="match status" value="1"/>
</dbReference>
<feature type="region of interest" description="Disordered" evidence="2">
    <location>
        <begin position="121"/>
        <end position="173"/>
    </location>
</feature>
<evidence type="ECO:0000256" key="1">
    <source>
        <dbReference type="ARBA" id="ARBA00093462"/>
    </source>
</evidence>
<dbReference type="AlphaFoldDB" id="A0A1H7RMJ4"/>
<protein>
    <submittedName>
        <fullName evidence="5">DnaD and phage-associated domain-containing protein</fullName>
    </submittedName>
</protein>
<dbReference type="Proteomes" id="UP000321425">
    <property type="component" value="Unassembled WGS sequence"/>
</dbReference>
<organism evidence="5 6">
    <name type="scientific">Alkalibacterium putridalgicola</name>
    <dbReference type="NCBI Taxonomy" id="426703"/>
    <lineage>
        <taxon>Bacteria</taxon>
        <taxon>Bacillati</taxon>
        <taxon>Bacillota</taxon>
        <taxon>Bacilli</taxon>
        <taxon>Lactobacillales</taxon>
        <taxon>Carnobacteriaceae</taxon>
        <taxon>Alkalibacterium</taxon>
    </lineage>
</organism>
<evidence type="ECO:0000313" key="7">
    <source>
        <dbReference type="Proteomes" id="UP000321425"/>
    </source>
</evidence>